<organism evidence="1">
    <name type="scientific">marine sediment metagenome</name>
    <dbReference type="NCBI Taxonomy" id="412755"/>
    <lineage>
        <taxon>unclassified sequences</taxon>
        <taxon>metagenomes</taxon>
        <taxon>ecological metagenomes</taxon>
    </lineage>
</organism>
<reference evidence="1" key="1">
    <citation type="journal article" date="2015" name="Nature">
        <title>Complex archaea that bridge the gap between prokaryotes and eukaryotes.</title>
        <authorList>
            <person name="Spang A."/>
            <person name="Saw J.H."/>
            <person name="Jorgensen S.L."/>
            <person name="Zaremba-Niedzwiedzka K."/>
            <person name="Martijn J."/>
            <person name="Lind A.E."/>
            <person name="van Eijk R."/>
            <person name="Schleper C."/>
            <person name="Guy L."/>
            <person name="Ettema T.J."/>
        </authorList>
    </citation>
    <scope>NUCLEOTIDE SEQUENCE</scope>
</reference>
<accession>A0A0F9QI30</accession>
<comment type="caution">
    <text evidence="1">The sequence shown here is derived from an EMBL/GenBank/DDBJ whole genome shotgun (WGS) entry which is preliminary data.</text>
</comment>
<dbReference type="EMBL" id="LAZR01001948">
    <property type="protein sequence ID" value="KKN36702.1"/>
    <property type="molecule type" value="Genomic_DNA"/>
</dbReference>
<evidence type="ECO:0000313" key="1">
    <source>
        <dbReference type="EMBL" id="KKN36702.1"/>
    </source>
</evidence>
<protein>
    <submittedName>
        <fullName evidence="1">Uncharacterized protein</fullName>
    </submittedName>
</protein>
<name>A0A0F9QI30_9ZZZZ</name>
<proteinExistence type="predicted"/>
<dbReference type="AlphaFoldDB" id="A0A0F9QI30"/>
<gene>
    <name evidence="1" type="ORF">LCGC14_0770900</name>
</gene>
<sequence>MKKVILLAFILIGLNVSGQDFKIDAPVKYANGIVSPSPNYIKLNSLFIKRQNDSTWSFEPQYFTEDSLGHRLLPNDDLIGSRSNGTVKVFTITSKEAGLHPDSLINLFWLPYLETIYPGKVAKDKPIFTKDK</sequence>